<proteinExistence type="predicted"/>
<evidence type="ECO:0000256" key="1">
    <source>
        <dbReference type="ARBA" id="ARBA00022786"/>
    </source>
</evidence>
<evidence type="ECO:0000313" key="3">
    <source>
        <dbReference type="Ensembl" id="ENSORLP00015001562.1"/>
    </source>
</evidence>
<dbReference type="FunFam" id="3.10.110.10:FF:000026">
    <property type="entry name" value="Ubiquitin-conjugating enzyme E2 variant"/>
    <property type="match status" value="1"/>
</dbReference>
<name>A0A3P9KA16_ORYLA</name>
<evidence type="ECO:0000313" key="4">
    <source>
        <dbReference type="Ensembl" id="ENSORLP00020005202.1"/>
    </source>
</evidence>
<accession>A0A3P9KA16</accession>
<evidence type="ECO:0000313" key="6">
    <source>
        <dbReference type="Proteomes" id="UP000265200"/>
    </source>
</evidence>
<dbReference type="InterPro" id="IPR000608">
    <property type="entry name" value="UBC"/>
</dbReference>
<feature type="domain" description="UBC core" evidence="2">
    <location>
        <begin position="12"/>
        <end position="147"/>
    </location>
</feature>
<reference key="1">
    <citation type="journal article" date="2007" name="Nature">
        <title>The medaka draft genome and insights into vertebrate genome evolution.</title>
        <authorList>
            <person name="Kasahara M."/>
            <person name="Naruse K."/>
            <person name="Sasaki S."/>
            <person name="Nakatani Y."/>
            <person name="Qu W."/>
            <person name="Ahsan B."/>
            <person name="Yamada T."/>
            <person name="Nagayasu Y."/>
            <person name="Doi K."/>
            <person name="Kasai Y."/>
            <person name="Jindo T."/>
            <person name="Kobayashi D."/>
            <person name="Shimada A."/>
            <person name="Toyoda A."/>
            <person name="Kuroki Y."/>
            <person name="Fujiyama A."/>
            <person name="Sasaki T."/>
            <person name="Shimizu A."/>
            <person name="Asakawa S."/>
            <person name="Shimizu N."/>
            <person name="Hashimoto S."/>
            <person name="Yang J."/>
            <person name="Lee Y."/>
            <person name="Matsushima K."/>
            <person name="Sugano S."/>
            <person name="Sakaizumi M."/>
            <person name="Narita T."/>
            <person name="Ohishi K."/>
            <person name="Haga S."/>
            <person name="Ohta F."/>
            <person name="Nomoto H."/>
            <person name="Nogata K."/>
            <person name="Morishita T."/>
            <person name="Endo T."/>
            <person name="Shin-I T."/>
            <person name="Takeda H."/>
            <person name="Morishita S."/>
            <person name="Kohara Y."/>
        </authorList>
    </citation>
    <scope>NUCLEOTIDE SEQUENCE [LARGE SCALE GENOMIC DNA]</scope>
    <source>
        <strain>Hd-rR</strain>
    </source>
</reference>
<reference evidence="5 6" key="2">
    <citation type="submission" date="2017-04" db="EMBL/GenBank/DDBJ databases">
        <title>CpG methylation of centromeres and impact of large insertions on vertebrate speciation.</title>
        <authorList>
            <person name="Ichikawa K."/>
            <person name="Yoshimura J."/>
            <person name="Morishita S."/>
        </authorList>
    </citation>
    <scope>NUCLEOTIDE SEQUENCE</scope>
    <source>
        <strain evidence="4 5">HNI</strain>
        <strain evidence="3 6">HSOK</strain>
    </source>
</reference>
<dbReference type="RefSeq" id="XP_004068954.1">
    <property type="nucleotide sequence ID" value="XM_004068906.4"/>
</dbReference>
<dbReference type="SUPFAM" id="SSF54495">
    <property type="entry name" value="UBC-like"/>
    <property type="match status" value="1"/>
</dbReference>
<dbReference type="InterPro" id="IPR016135">
    <property type="entry name" value="UBQ-conjugating_enzyme/RWD"/>
</dbReference>
<dbReference type="PANTHER" id="PTHR24068">
    <property type="entry name" value="UBIQUITIN-CONJUGATING ENZYME E2"/>
    <property type="match status" value="1"/>
</dbReference>
<dbReference type="Ensembl" id="ENSORLT00020006683.1">
    <property type="protein sequence ID" value="ENSORLP00020005202.1"/>
    <property type="gene ID" value="ENSORLG00020005994.1"/>
</dbReference>
<dbReference type="PROSITE" id="PS50127">
    <property type="entry name" value="UBC_2"/>
    <property type="match status" value="1"/>
</dbReference>
<sequence>MAAAAGSGITVPRNFRLLEELEEGQKGGGDGIVSWGLENDEDMMLSHWNGMIIGPPKTVYEGRMYSLKIDCGSRYPEHPPHVRFINKINMTGVNSSTGVVDLKSVPSLSRWKNSNNIKMVLLELRQHMMLKENSRLSQPPEGQVFRN</sequence>
<reference evidence="4" key="3">
    <citation type="submission" date="2025-05" db="UniProtKB">
        <authorList>
            <consortium name="Ensembl"/>
        </authorList>
    </citation>
    <scope>IDENTIFICATION</scope>
    <source>
        <strain evidence="4">HNI</strain>
        <strain evidence="3">HSOK</strain>
    </source>
</reference>
<dbReference type="Gene3D" id="3.10.110.10">
    <property type="entry name" value="Ubiquitin Conjugating Enzyme"/>
    <property type="match status" value="1"/>
</dbReference>
<dbReference type="Proteomes" id="UP000265200">
    <property type="component" value="Chromosome 5"/>
</dbReference>
<dbReference type="AlphaFoldDB" id="A0A3P9KA16"/>
<evidence type="ECO:0000313" key="5">
    <source>
        <dbReference type="Proteomes" id="UP000265180"/>
    </source>
</evidence>
<protein>
    <submittedName>
        <fullName evidence="4">Ubiquitin-conjugating enzyme E2 variant 1</fullName>
    </submittedName>
</protein>
<dbReference type="Ensembl" id="ENSORLT00015012433.1">
    <property type="protein sequence ID" value="ENSORLP00015001562.1"/>
    <property type="gene ID" value="ENSORLG00015002186.1"/>
</dbReference>
<dbReference type="OrthoDB" id="6508832at2759"/>
<dbReference type="SMART" id="SM00212">
    <property type="entry name" value="UBCc"/>
    <property type="match status" value="1"/>
</dbReference>
<organism evidence="4 5">
    <name type="scientific">Oryzias latipes</name>
    <name type="common">Japanese rice fish</name>
    <name type="synonym">Japanese killifish</name>
    <dbReference type="NCBI Taxonomy" id="8090"/>
    <lineage>
        <taxon>Eukaryota</taxon>
        <taxon>Metazoa</taxon>
        <taxon>Chordata</taxon>
        <taxon>Craniata</taxon>
        <taxon>Vertebrata</taxon>
        <taxon>Euteleostomi</taxon>
        <taxon>Actinopterygii</taxon>
        <taxon>Neopterygii</taxon>
        <taxon>Teleostei</taxon>
        <taxon>Neoteleostei</taxon>
        <taxon>Acanthomorphata</taxon>
        <taxon>Ovalentaria</taxon>
        <taxon>Atherinomorphae</taxon>
        <taxon>Beloniformes</taxon>
        <taxon>Adrianichthyidae</taxon>
        <taxon>Oryziinae</taxon>
        <taxon>Oryzias</taxon>
    </lineage>
</organism>
<dbReference type="Pfam" id="PF00179">
    <property type="entry name" value="UQ_con"/>
    <property type="match status" value="1"/>
</dbReference>
<evidence type="ECO:0000259" key="2">
    <source>
        <dbReference type="PROSITE" id="PS50127"/>
    </source>
</evidence>
<keyword evidence="1" id="KW-0833">Ubl conjugation pathway</keyword>
<dbReference type="CDD" id="cd23807">
    <property type="entry name" value="UEV_UBE2V"/>
    <property type="match status" value="1"/>
</dbReference>
<dbReference type="KEGG" id="ola:101155761"/>
<dbReference type="GeneID" id="101155761"/>
<dbReference type="Proteomes" id="UP000265180">
    <property type="component" value="Chromosome 5"/>
</dbReference>